<feature type="coiled-coil region" evidence="1">
    <location>
        <begin position="233"/>
        <end position="260"/>
    </location>
</feature>
<dbReference type="AlphaFoldDB" id="A0A132NU47"/>
<dbReference type="Proteomes" id="UP000070089">
    <property type="component" value="Unassembled WGS sequence"/>
</dbReference>
<keyword evidence="1" id="KW-0175">Coiled coil</keyword>
<evidence type="ECO:0000256" key="1">
    <source>
        <dbReference type="SAM" id="Coils"/>
    </source>
</evidence>
<gene>
    <name evidence="2" type="ORF">QR46_2405</name>
</gene>
<comment type="caution">
    <text evidence="2">The sequence shown here is derived from an EMBL/GenBank/DDBJ whole genome shotgun (WGS) entry which is preliminary data.</text>
</comment>
<proteinExistence type="predicted"/>
<dbReference type="OrthoDB" id="10256802at2759"/>
<reference evidence="2 3" key="1">
    <citation type="journal article" date="2015" name="Mol. Biochem. Parasitol.">
        <title>Identification of polymorphic genes for use in assemblage B genotyping assays through comparative genomics of multiple assemblage B Giardia duodenalis isolates.</title>
        <authorList>
            <person name="Wielinga C."/>
            <person name="Thompson R.C."/>
            <person name="Monis P."/>
            <person name="Ryan U."/>
        </authorList>
    </citation>
    <scope>NUCLEOTIDE SEQUENCE [LARGE SCALE GENOMIC DNA]</scope>
    <source>
        <strain evidence="2 3">BAH15c1</strain>
    </source>
</reference>
<dbReference type="VEuPathDB" id="GiardiaDB:QR46_2405"/>
<accession>A0A132NU47</accession>
<sequence length="399" mass="45888">MMNQTLYRQSHWNGEDWVHIHIYARGKEKRLVLYGFDITINTSAFLSICSVKDKSYIYDYGTDALYECSVYDPLTSDESFSSQLHAVRLAKILMVRQLRLKVFNDQSALSASPSSPSLMQKPPTPLLKLMCNMDTLQPYEHLSSRLQPRSLTATPVVSASLCAVDQDTLMILCVQRGFVHGNSVPIYTNHLLKLNLSNNESERLKLQSQFERVHSLIYHKNSLFAIVEKDITIPKTEEDLQEERRRAEELAKLMKRLSKMDPEDEEYKRLEPYYRSSVEPFETVYALCRIDINTFSVEVVMQKRTFMKAFLSDTEDTIIVVMPTYDLSSTITLASYNTITRELTLSHPTIDSWFMIDRMMLETSYLQKGILRNPALSLEIELSVAKICVKSVDLEAGVE</sequence>
<evidence type="ECO:0000313" key="2">
    <source>
        <dbReference type="EMBL" id="KWX13586.1"/>
    </source>
</evidence>
<evidence type="ECO:0000313" key="3">
    <source>
        <dbReference type="Proteomes" id="UP000070089"/>
    </source>
</evidence>
<organism evidence="2 3">
    <name type="scientific">Giardia duodenalis assemblage B</name>
    <dbReference type="NCBI Taxonomy" id="1394984"/>
    <lineage>
        <taxon>Eukaryota</taxon>
        <taxon>Metamonada</taxon>
        <taxon>Diplomonadida</taxon>
        <taxon>Hexamitidae</taxon>
        <taxon>Giardiinae</taxon>
        <taxon>Giardia</taxon>
    </lineage>
</organism>
<dbReference type="EMBL" id="JXTI01000063">
    <property type="protein sequence ID" value="KWX13586.1"/>
    <property type="molecule type" value="Genomic_DNA"/>
</dbReference>
<protein>
    <submittedName>
        <fullName evidence="2">Uncharacterized protein</fullName>
    </submittedName>
</protein>
<name>A0A132NU47_GIAIN</name>